<dbReference type="PANTHER" id="PTHR44177:SF1">
    <property type="entry name" value="TETRATRICOPEPTIDE REPEAT PROTEIN 8"/>
    <property type="match status" value="1"/>
</dbReference>
<keyword evidence="3" id="KW-1185">Reference proteome</keyword>
<feature type="region of interest" description="Disordered" evidence="1">
    <location>
        <begin position="85"/>
        <end position="108"/>
    </location>
</feature>
<reference evidence="2 3" key="1">
    <citation type="submission" date="2015-10" db="EMBL/GenBank/DDBJ databases">
        <authorList>
            <person name="Gilbert D.G."/>
        </authorList>
    </citation>
    <scope>NUCLEOTIDE SEQUENCE [LARGE SCALE GENOMIC DNA]</scope>
    <source>
        <strain evidence="2">FVVF132</strain>
    </source>
</reference>
<dbReference type="STRING" id="12930.A0A0Q3NFF7"/>
<dbReference type="AlphaFoldDB" id="A0A0Q3NFF7"/>
<gene>
    <name evidence="2" type="ORF">AAES_40103</name>
</gene>
<name>A0A0Q3NFF7_AMAAE</name>
<dbReference type="SUPFAM" id="SSF48452">
    <property type="entry name" value="TPR-like"/>
    <property type="match status" value="1"/>
</dbReference>
<dbReference type="InterPro" id="IPR011990">
    <property type="entry name" value="TPR-like_helical_dom_sf"/>
</dbReference>
<evidence type="ECO:0000313" key="3">
    <source>
        <dbReference type="Proteomes" id="UP000051836"/>
    </source>
</evidence>
<comment type="caution">
    <text evidence="2">The sequence shown here is derived from an EMBL/GenBank/DDBJ whole genome shotgun (WGS) entry which is preliminary data.</text>
</comment>
<dbReference type="Gene3D" id="1.25.40.10">
    <property type="entry name" value="Tetratricopeptide repeat domain"/>
    <property type="match status" value="1"/>
</dbReference>
<dbReference type="SMART" id="SM00028">
    <property type="entry name" value="TPR"/>
    <property type="match status" value="5"/>
</dbReference>
<dbReference type="PANTHER" id="PTHR44177">
    <property type="entry name" value="TETRATRICOPEPTIDE REPEAT PROTEIN 8"/>
    <property type="match status" value="1"/>
</dbReference>
<dbReference type="OrthoDB" id="421121at2759"/>
<dbReference type="InterPro" id="IPR028796">
    <property type="entry name" value="BBS8"/>
</dbReference>
<protein>
    <submittedName>
        <fullName evidence="2">Tetratricopeptide repeat protein 8 isoform X4</fullName>
    </submittedName>
</protein>
<dbReference type="GO" id="GO:0034464">
    <property type="term" value="C:BBSome"/>
    <property type="evidence" value="ECO:0007669"/>
    <property type="project" value="InterPro"/>
</dbReference>
<sequence length="432" mass="48382">MGLEPEPLFQAWSYFRRRKFRQCSDLCSQLLEGPHGEQAAWSLKTRALTEMVYVDEIDMDQEEIAEMVLDENAIAQVARPGTSLKLPGTSQGGGPSPAVRPVTQSGRPITGFVRPSTQSGRPGTMEQAINTPLTARPITSASGRYIRLGTASMITNPDGPFINLSRLNLAKYAQKPKLAKNFSSVVLSIASALNWLGLYREAEKQFKSALKQQDMVDTILYLAKVHLRLDQPVTALNLFKQGLDRFPGEVTLICGIARIHEEMNNISSAAEYYKDVLKQDNTHVEAIACIGSNHFYSDQPEIALRFYRRLLQMGVYNCQLFNNLGLCCFYAQQYDMTLSSFERALFLAENEEETADVWYNLGHVAVARALLQTASSLAPHMYEPHFNFAVLSEKVGDLQRSYTAAQKSEEAFPGHVDTQQLIKQLKQHFAML</sequence>
<accession>A0A0Q3NFF7</accession>
<evidence type="ECO:0000313" key="2">
    <source>
        <dbReference type="EMBL" id="KQK93152.1"/>
    </source>
</evidence>
<proteinExistence type="predicted"/>
<organism evidence="2 3">
    <name type="scientific">Amazona aestiva</name>
    <name type="common">Blue-fronted Amazon parrot</name>
    <dbReference type="NCBI Taxonomy" id="12930"/>
    <lineage>
        <taxon>Eukaryota</taxon>
        <taxon>Metazoa</taxon>
        <taxon>Chordata</taxon>
        <taxon>Craniata</taxon>
        <taxon>Vertebrata</taxon>
        <taxon>Euteleostomi</taxon>
        <taxon>Archelosauria</taxon>
        <taxon>Archosauria</taxon>
        <taxon>Dinosauria</taxon>
        <taxon>Saurischia</taxon>
        <taxon>Theropoda</taxon>
        <taxon>Coelurosauria</taxon>
        <taxon>Aves</taxon>
        <taxon>Neognathae</taxon>
        <taxon>Neoaves</taxon>
        <taxon>Telluraves</taxon>
        <taxon>Australaves</taxon>
        <taxon>Psittaciformes</taxon>
        <taxon>Psittacidae</taxon>
        <taxon>Amazona</taxon>
    </lineage>
</organism>
<dbReference type="EMBL" id="LMAW01000669">
    <property type="protein sequence ID" value="KQK93152.1"/>
    <property type="molecule type" value="Genomic_DNA"/>
</dbReference>
<dbReference type="GO" id="GO:0097730">
    <property type="term" value="C:non-motile cilium"/>
    <property type="evidence" value="ECO:0007669"/>
    <property type="project" value="TreeGrafter"/>
</dbReference>
<dbReference type="Proteomes" id="UP000051836">
    <property type="component" value="Unassembled WGS sequence"/>
</dbReference>
<dbReference type="GO" id="GO:0036064">
    <property type="term" value="C:ciliary basal body"/>
    <property type="evidence" value="ECO:0007669"/>
    <property type="project" value="TreeGrafter"/>
</dbReference>
<dbReference type="InterPro" id="IPR019734">
    <property type="entry name" value="TPR_rpt"/>
</dbReference>
<evidence type="ECO:0000256" key="1">
    <source>
        <dbReference type="SAM" id="MobiDB-lite"/>
    </source>
</evidence>
<dbReference type="GO" id="GO:1905515">
    <property type="term" value="P:non-motile cilium assembly"/>
    <property type="evidence" value="ECO:0007669"/>
    <property type="project" value="InterPro"/>
</dbReference>
<dbReference type="CDD" id="cd21341">
    <property type="entry name" value="TTC8_N"/>
    <property type="match status" value="1"/>
</dbReference>